<evidence type="ECO:0000313" key="3">
    <source>
        <dbReference type="EMBL" id="KZT61295.1"/>
    </source>
</evidence>
<proteinExistence type="predicted"/>
<reference evidence="3 4" key="1">
    <citation type="journal article" date="2016" name="Mol. Biol. Evol.">
        <title>Comparative Genomics of Early-Diverging Mushroom-Forming Fungi Provides Insights into the Origins of Lignocellulose Decay Capabilities.</title>
        <authorList>
            <person name="Nagy L.G."/>
            <person name="Riley R."/>
            <person name="Tritt A."/>
            <person name="Adam C."/>
            <person name="Daum C."/>
            <person name="Floudas D."/>
            <person name="Sun H."/>
            <person name="Yadav J.S."/>
            <person name="Pangilinan J."/>
            <person name="Larsson K.H."/>
            <person name="Matsuura K."/>
            <person name="Barry K."/>
            <person name="Labutti K."/>
            <person name="Kuo R."/>
            <person name="Ohm R.A."/>
            <person name="Bhattacharya S.S."/>
            <person name="Shirouzu T."/>
            <person name="Yoshinaga Y."/>
            <person name="Martin F.M."/>
            <person name="Grigoriev I.V."/>
            <person name="Hibbett D.S."/>
        </authorList>
    </citation>
    <scope>NUCLEOTIDE SEQUENCE [LARGE SCALE GENOMIC DNA]</scope>
    <source>
        <strain evidence="3 4">HHB12733</strain>
    </source>
</reference>
<keyword evidence="1" id="KW-0732">Signal</keyword>
<dbReference type="InterPro" id="IPR036653">
    <property type="entry name" value="CinA-like_C"/>
</dbReference>
<dbReference type="InParanoid" id="A0A165J2R1"/>
<keyword evidence="4" id="KW-1185">Reference proteome</keyword>
<evidence type="ECO:0000313" key="4">
    <source>
        <dbReference type="Proteomes" id="UP000076842"/>
    </source>
</evidence>
<evidence type="ECO:0000259" key="2">
    <source>
        <dbReference type="Pfam" id="PF02464"/>
    </source>
</evidence>
<dbReference type="InterPro" id="IPR008136">
    <property type="entry name" value="CinA_C"/>
</dbReference>
<dbReference type="EMBL" id="KV423924">
    <property type="protein sequence ID" value="KZT61295.1"/>
    <property type="molecule type" value="Genomic_DNA"/>
</dbReference>
<dbReference type="OrthoDB" id="2350783at2759"/>
<sequence>MAWYSRFRVCGLTLASVTASLLPLHDTLPSTLKLSASYLPHEACVDVYLASDPSYQGTLPLDEGHMLALSQRIEQLLGADEFIFHSHHTWLQFKDEKSLQDAHDPERGATLAHAVARMLSQEKRTIATAESLTGGLLASALTDVPGMSEHFLGGVVAYSAKAKHTMGVPHMTVALHGVVSPQTAEAMATAVKRLFGTDVGVGVTGVAGPSEHGDKPVGTVFVGVDGPNGVMVEEGGEVCMERDGRAEMKTAAVAAALNLLRRQLKSPTSSI</sequence>
<dbReference type="Proteomes" id="UP000076842">
    <property type="component" value="Unassembled WGS sequence"/>
</dbReference>
<protein>
    <submittedName>
        <fullName evidence="3">CinA-domain-containing protein</fullName>
    </submittedName>
</protein>
<organism evidence="3 4">
    <name type="scientific">Calocera cornea HHB12733</name>
    <dbReference type="NCBI Taxonomy" id="1353952"/>
    <lineage>
        <taxon>Eukaryota</taxon>
        <taxon>Fungi</taxon>
        <taxon>Dikarya</taxon>
        <taxon>Basidiomycota</taxon>
        <taxon>Agaricomycotina</taxon>
        <taxon>Dacrymycetes</taxon>
        <taxon>Dacrymycetales</taxon>
        <taxon>Dacrymycetaceae</taxon>
        <taxon>Calocera</taxon>
    </lineage>
</organism>
<dbReference type="Gene3D" id="3.90.950.20">
    <property type="entry name" value="CinA-like"/>
    <property type="match status" value="1"/>
</dbReference>
<dbReference type="NCBIfam" id="TIGR00199">
    <property type="entry name" value="PncC_domain"/>
    <property type="match status" value="1"/>
</dbReference>
<gene>
    <name evidence="3" type="ORF">CALCODRAFT_553212</name>
</gene>
<accession>A0A165J2R1</accession>
<feature type="signal peptide" evidence="1">
    <location>
        <begin position="1"/>
        <end position="19"/>
    </location>
</feature>
<evidence type="ECO:0000256" key="1">
    <source>
        <dbReference type="SAM" id="SignalP"/>
    </source>
</evidence>
<feature type="domain" description="CinA C-terminal" evidence="2">
    <location>
        <begin position="110"/>
        <end position="263"/>
    </location>
</feature>
<dbReference type="Pfam" id="PF02464">
    <property type="entry name" value="CinA"/>
    <property type="match status" value="1"/>
</dbReference>
<feature type="chain" id="PRO_5007859711" evidence="1">
    <location>
        <begin position="20"/>
        <end position="271"/>
    </location>
</feature>
<name>A0A165J2R1_9BASI</name>
<dbReference type="AlphaFoldDB" id="A0A165J2R1"/>
<dbReference type="STRING" id="1353952.A0A165J2R1"/>
<dbReference type="SUPFAM" id="SSF142433">
    <property type="entry name" value="CinA-like"/>
    <property type="match status" value="1"/>
</dbReference>